<name>A0A7Z0D5K1_9MICO</name>
<proteinExistence type="predicted"/>
<accession>A0A7Z0D5K1</accession>
<dbReference type="SMART" id="SM00849">
    <property type="entry name" value="Lactamase_B"/>
    <property type="match status" value="1"/>
</dbReference>
<dbReference type="Gene3D" id="3.60.15.10">
    <property type="entry name" value="Ribonuclease Z/Hydroxyacylglutathione hydrolase-like"/>
    <property type="match status" value="1"/>
</dbReference>
<comment type="caution">
    <text evidence="2">The sequence shown here is derived from an EMBL/GenBank/DDBJ whole genome shotgun (WGS) entry which is preliminary data.</text>
</comment>
<dbReference type="PANTHER" id="PTHR46018:SF4">
    <property type="entry name" value="METALLO-HYDROLASE YHFI-RELATED"/>
    <property type="match status" value="1"/>
</dbReference>
<sequence length="271" mass="28746">MKLTVIGCAGSYPGPESPASCYLVETTDEAGRNWRIALDFGSGALGALQRFANPNELDAVLLTHLHPDHCLDLTGMFVYARYAPDGARQGKLPVYAPPGAAERLGAAYFTAPGAAPGRHEEPGSSDLNTVYTFTDWSDRTEFRVGPLRVTPFLVDHPVEAYGLRLEDAAGHVVAYSGDTDECDALRDAAAGADLLLCEAAFHEGRDEVRGIHMTGYRAGSVAADAGARRLVLTHIPAWNDPQRTSAGAARRFSGPIDLAATGAVYTTEGVS</sequence>
<reference evidence="2 3" key="1">
    <citation type="submission" date="2020-07" db="EMBL/GenBank/DDBJ databases">
        <title>Sequencing the genomes of 1000 actinobacteria strains.</title>
        <authorList>
            <person name="Klenk H.-P."/>
        </authorList>
    </citation>
    <scope>NUCLEOTIDE SEQUENCE [LARGE SCALE GENOMIC DNA]</scope>
    <source>
        <strain evidence="2 3">DSM 26341</strain>
    </source>
</reference>
<dbReference type="AlphaFoldDB" id="A0A7Z0D5K1"/>
<dbReference type="GO" id="GO:0042781">
    <property type="term" value="F:3'-tRNA processing endoribonuclease activity"/>
    <property type="evidence" value="ECO:0007669"/>
    <property type="project" value="TreeGrafter"/>
</dbReference>
<dbReference type="PANTHER" id="PTHR46018">
    <property type="entry name" value="ZINC PHOSPHODIESTERASE ELAC PROTEIN 1"/>
    <property type="match status" value="1"/>
</dbReference>
<evidence type="ECO:0000313" key="2">
    <source>
        <dbReference type="EMBL" id="NYI69223.1"/>
    </source>
</evidence>
<dbReference type="RefSeq" id="WP_179429482.1">
    <property type="nucleotide sequence ID" value="NZ_JACBZP010000001.1"/>
</dbReference>
<dbReference type="CDD" id="cd07716">
    <property type="entry name" value="RNaseZ_short-form-like_MBL-fold"/>
    <property type="match status" value="1"/>
</dbReference>
<dbReference type="EMBL" id="JACBZP010000001">
    <property type="protein sequence ID" value="NYI69223.1"/>
    <property type="molecule type" value="Genomic_DNA"/>
</dbReference>
<feature type="domain" description="Metallo-beta-lactamase" evidence="1">
    <location>
        <begin position="18"/>
        <end position="216"/>
    </location>
</feature>
<dbReference type="Proteomes" id="UP000539111">
    <property type="component" value="Unassembled WGS sequence"/>
</dbReference>
<gene>
    <name evidence="2" type="ORF">BJY26_003529</name>
</gene>
<dbReference type="SUPFAM" id="SSF56281">
    <property type="entry name" value="Metallo-hydrolase/oxidoreductase"/>
    <property type="match status" value="1"/>
</dbReference>
<evidence type="ECO:0000313" key="3">
    <source>
        <dbReference type="Proteomes" id="UP000539111"/>
    </source>
</evidence>
<dbReference type="InterPro" id="IPR001279">
    <property type="entry name" value="Metallo-B-lactamas"/>
</dbReference>
<dbReference type="Pfam" id="PF12706">
    <property type="entry name" value="Lactamase_B_2"/>
    <property type="match status" value="1"/>
</dbReference>
<evidence type="ECO:0000259" key="1">
    <source>
        <dbReference type="SMART" id="SM00849"/>
    </source>
</evidence>
<dbReference type="InterPro" id="IPR036866">
    <property type="entry name" value="RibonucZ/Hydroxyglut_hydro"/>
</dbReference>
<keyword evidence="3" id="KW-1185">Reference proteome</keyword>
<protein>
    <submittedName>
        <fullName evidence="2">Ribonuclease BN (tRNA processing enzyme)</fullName>
    </submittedName>
</protein>
<organism evidence="2 3">
    <name type="scientific">Spelaeicoccus albus</name>
    <dbReference type="NCBI Taxonomy" id="1280376"/>
    <lineage>
        <taxon>Bacteria</taxon>
        <taxon>Bacillati</taxon>
        <taxon>Actinomycetota</taxon>
        <taxon>Actinomycetes</taxon>
        <taxon>Micrococcales</taxon>
        <taxon>Brevibacteriaceae</taxon>
        <taxon>Spelaeicoccus</taxon>
    </lineage>
</organism>